<feature type="region of interest" description="Disordered" evidence="1">
    <location>
        <begin position="624"/>
        <end position="648"/>
    </location>
</feature>
<dbReference type="Gene3D" id="3.80.10.10">
    <property type="entry name" value="Ribonuclease Inhibitor"/>
    <property type="match status" value="1"/>
</dbReference>
<proteinExistence type="predicted"/>
<evidence type="ECO:0000313" key="3">
    <source>
        <dbReference type="EMBL" id="KAJ4473714.1"/>
    </source>
</evidence>
<keyword evidence="4" id="KW-1185">Reference proteome</keyword>
<protein>
    <recommendedName>
        <fullName evidence="2">F-box domain-containing protein</fullName>
    </recommendedName>
</protein>
<dbReference type="SUPFAM" id="SSF81383">
    <property type="entry name" value="F-box domain"/>
    <property type="match status" value="1"/>
</dbReference>
<feature type="domain" description="F-box" evidence="2">
    <location>
        <begin position="64"/>
        <end position="117"/>
    </location>
</feature>
<reference evidence="3" key="1">
    <citation type="submission" date="2022-08" db="EMBL/GenBank/DDBJ databases">
        <title>A Global Phylogenomic Analysis of the Shiitake Genus Lentinula.</title>
        <authorList>
            <consortium name="DOE Joint Genome Institute"/>
            <person name="Sierra-Patev S."/>
            <person name="Min B."/>
            <person name="Naranjo-Ortiz M."/>
            <person name="Looney B."/>
            <person name="Konkel Z."/>
            <person name="Slot J.C."/>
            <person name="Sakamoto Y."/>
            <person name="Steenwyk J.L."/>
            <person name="Rokas A."/>
            <person name="Carro J."/>
            <person name="Camarero S."/>
            <person name="Ferreira P."/>
            <person name="Molpeceres G."/>
            <person name="Ruiz-Duenas F.J."/>
            <person name="Serrano A."/>
            <person name="Henrissat B."/>
            <person name="Drula E."/>
            <person name="Hughes K.W."/>
            <person name="Mata J.L."/>
            <person name="Ishikawa N.K."/>
            <person name="Vargas-Isla R."/>
            <person name="Ushijima S."/>
            <person name="Smith C.A."/>
            <person name="Ahrendt S."/>
            <person name="Andreopoulos W."/>
            <person name="He G."/>
            <person name="Labutti K."/>
            <person name="Lipzen A."/>
            <person name="Ng V."/>
            <person name="Riley R."/>
            <person name="Sandor L."/>
            <person name="Barry K."/>
            <person name="Martinez A.T."/>
            <person name="Xiao Y."/>
            <person name="Gibbons J.G."/>
            <person name="Terashima K."/>
            <person name="Grigoriev I.V."/>
            <person name="Hibbett D.S."/>
        </authorList>
    </citation>
    <scope>NUCLEOTIDE SEQUENCE</scope>
    <source>
        <strain evidence="3">JLM2183</strain>
    </source>
</reference>
<dbReference type="InterPro" id="IPR032675">
    <property type="entry name" value="LRR_dom_sf"/>
</dbReference>
<accession>A0A9W9DJM1</accession>
<dbReference type="SUPFAM" id="SSF52047">
    <property type="entry name" value="RNI-like"/>
    <property type="match status" value="1"/>
</dbReference>
<name>A0A9W9DJM1_9AGAR</name>
<dbReference type="PROSITE" id="PS50181">
    <property type="entry name" value="FBOX"/>
    <property type="match status" value="1"/>
</dbReference>
<gene>
    <name evidence="3" type="ORF">J3R30DRAFT_3511041</name>
</gene>
<comment type="caution">
    <text evidence="3">The sequence shown here is derived from an EMBL/GenBank/DDBJ whole genome shotgun (WGS) entry which is preliminary data.</text>
</comment>
<sequence length="648" mass="74694">MPAVAVDLIPNQLEHLANMLRKLMAMDSVPRLQLSNASERETIVKAIDSGIGILANLKSYRNALTSISFLPDEILSEIFYKVMIAEDVWSTDWCRLIFVCRRWNRIVTDHGRFWSWISERYILEDKPSPMKVLEKRSKGYPLSFRLSTSRFTSMVIQNSHRVRFLELDGKRSDFDNFFDDVTDFPLLENFRFCRRKWDEESAISVHVPSSFIERAPCLRWLCLEDVAFEKGENLQLLGNLTNLTHLNLARGVGSHEILPALPSLQDIYSTIRSLPALQTLKIRHYVGVHTSGMQHLSPISLPALRLLDLNMDIQIITSILQFLTFSPTTRTSYIAHTRLDEHSSYSHDIKFLLVHIRRHLRHKDTPILRSATIECGMYLIFSVSHEDRCPSPFFSRNEPPINYLLVYPSTQRETRQMIAKIINAFPLENVVTLDAMAVTHGNHRPDVKFNHQHFSWETWRTLVRLLPIGITIRIGVNDGMLALLRGVIDAMARSPDALPSGRRLKRLHRQQGFGSLPLSNLVLSASCNVSYLRHGVDTGDQDRLYNGLLDHLTTYRGLNTKLKPEGQPLKTLAFEDLRLSYCHRFAKQLFEVTGSLSYENVVWNPVEIRQQTRKLRKRMRRLRRNHPDLALPQSDSDQSPLSSDSERN</sequence>
<evidence type="ECO:0000256" key="1">
    <source>
        <dbReference type="SAM" id="MobiDB-lite"/>
    </source>
</evidence>
<dbReference type="InterPro" id="IPR001810">
    <property type="entry name" value="F-box_dom"/>
</dbReference>
<dbReference type="Proteomes" id="UP001150266">
    <property type="component" value="Unassembled WGS sequence"/>
</dbReference>
<dbReference type="Gene3D" id="1.20.1280.50">
    <property type="match status" value="1"/>
</dbReference>
<dbReference type="AlphaFoldDB" id="A0A9W9DJM1"/>
<evidence type="ECO:0000259" key="2">
    <source>
        <dbReference type="PROSITE" id="PS50181"/>
    </source>
</evidence>
<dbReference type="EMBL" id="JAOTPV010000017">
    <property type="protein sequence ID" value="KAJ4473714.1"/>
    <property type="molecule type" value="Genomic_DNA"/>
</dbReference>
<dbReference type="Pfam" id="PF12937">
    <property type="entry name" value="F-box-like"/>
    <property type="match status" value="1"/>
</dbReference>
<organism evidence="3 4">
    <name type="scientific">Lentinula aciculospora</name>
    <dbReference type="NCBI Taxonomy" id="153920"/>
    <lineage>
        <taxon>Eukaryota</taxon>
        <taxon>Fungi</taxon>
        <taxon>Dikarya</taxon>
        <taxon>Basidiomycota</taxon>
        <taxon>Agaricomycotina</taxon>
        <taxon>Agaricomycetes</taxon>
        <taxon>Agaricomycetidae</taxon>
        <taxon>Agaricales</taxon>
        <taxon>Marasmiineae</taxon>
        <taxon>Omphalotaceae</taxon>
        <taxon>Lentinula</taxon>
    </lineage>
</organism>
<dbReference type="InterPro" id="IPR036047">
    <property type="entry name" value="F-box-like_dom_sf"/>
</dbReference>
<evidence type="ECO:0000313" key="4">
    <source>
        <dbReference type="Proteomes" id="UP001150266"/>
    </source>
</evidence>
<feature type="compositionally biased region" description="Low complexity" evidence="1">
    <location>
        <begin position="631"/>
        <end position="648"/>
    </location>
</feature>
<dbReference type="OrthoDB" id="3235815at2759"/>